<dbReference type="GO" id="GO:0009425">
    <property type="term" value="C:bacterial-type flagellum basal body"/>
    <property type="evidence" value="ECO:0007669"/>
    <property type="project" value="UniProtKB-SubCell"/>
</dbReference>
<protein>
    <recommendedName>
        <fullName evidence="4 5">Flagellar hook-basal body complex protein FliE</fullName>
    </recommendedName>
</protein>
<evidence type="ECO:0000256" key="3">
    <source>
        <dbReference type="ARBA" id="ARBA00023143"/>
    </source>
</evidence>
<gene>
    <name evidence="4 7" type="primary">fliE</name>
    <name evidence="7" type="ordered locus">HBHAL_3031</name>
</gene>
<evidence type="ECO:0000313" key="7">
    <source>
        <dbReference type="EMBL" id="CCG45378.1"/>
    </source>
</evidence>
<dbReference type="STRING" id="866895.HBHAL_3031"/>
<dbReference type="PATRIC" id="fig|866895.3.peg.2051"/>
<feature type="region of interest" description="Disordered" evidence="6">
    <location>
        <begin position="1"/>
        <end position="23"/>
    </location>
</feature>
<organism evidence="7 8">
    <name type="scientific">Halobacillus halophilus (strain ATCC 35676 / DSM 2266 / JCM 20832 / KCTC 3685 / LMG 17431 / NBRC 102448 / NCIMB 2269)</name>
    <name type="common">Sporosarcina halophila</name>
    <dbReference type="NCBI Taxonomy" id="866895"/>
    <lineage>
        <taxon>Bacteria</taxon>
        <taxon>Bacillati</taxon>
        <taxon>Bacillota</taxon>
        <taxon>Bacilli</taxon>
        <taxon>Bacillales</taxon>
        <taxon>Bacillaceae</taxon>
        <taxon>Halobacillus</taxon>
    </lineage>
</organism>
<evidence type="ECO:0000256" key="1">
    <source>
        <dbReference type="ARBA" id="ARBA00004117"/>
    </source>
</evidence>
<dbReference type="GO" id="GO:0005198">
    <property type="term" value="F:structural molecule activity"/>
    <property type="evidence" value="ECO:0007669"/>
    <property type="project" value="UniProtKB-UniRule"/>
</dbReference>
<evidence type="ECO:0000313" key="8">
    <source>
        <dbReference type="Proteomes" id="UP000007397"/>
    </source>
</evidence>
<comment type="similarity">
    <text evidence="2 4">Belongs to the FliE family.</text>
</comment>
<keyword evidence="3 4" id="KW-0975">Bacterial flagellum</keyword>
<dbReference type="AlphaFoldDB" id="I0JMK8"/>
<dbReference type="eggNOG" id="COG1677">
    <property type="taxonomic scope" value="Bacteria"/>
</dbReference>
<dbReference type="PRINTS" id="PR01006">
    <property type="entry name" value="FLGHOOKFLIE"/>
</dbReference>
<name>I0JMK8_HALH3</name>
<dbReference type="Proteomes" id="UP000007397">
    <property type="component" value="Chromosome"/>
</dbReference>
<evidence type="ECO:0000256" key="2">
    <source>
        <dbReference type="ARBA" id="ARBA00009272"/>
    </source>
</evidence>
<dbReference type="KEGG" id="hhd:HBHAL_3031"/>
<dbReference type="HAMAP" id="MF_00724">
    <property type="entry name" value="FliE"/>
    <property type="match status" value="1"/>
</dbReference>
<dbReference type="Pfam" id="PF02049">
    <property type="entry name" value="FliE"/>
    <property type="match status" value="1"/>
</dbReference>
<dbReference type="GO" id="GO:0003774">
    <property type="term" value="F:cytoskeletal motor activity"/>
    <property type="evidence" value="ECO:0007669"/>
    <property type="project" value="InterPro"/>
</dbReference>
<dbReference type="RefSeq" id="WP_014643270.1">
    <property type="nucleotide sequence ID" value="NC_017668.1"/>
</dbReference>
<dbReference type="HOGENOM" id="CLU_147249_3_3_9"/>
<evidence type="ECO:0000256" key="6">
    <source>
        <dbReference type="SAM" id="MobiDB-lite"/>
    </source>
</evidence>
<evidence type="ECO:0000256" key="4">
    <source>
        <dbReference type="HAMAP-Rule" id="MF_00724"/>
    </source>
</evidence>
<dbReference type="EMBL" id="HE717023">
    <property type="protein sequence ID" value="CCG45378.1"/>
    <property type="molecule type" value="Genomic_DNA"/>
</dbReference>
<accession>I0JMK8</accession>
<keyword evidence="7" id="KW-0969">Cilium</keyword>
<keyword evidence="7" id="KW-0282">Flagellum</keyword>
<dbReference type="InterPro" id="IPR001624">
    <property type="entry name" value="FliE"/>
</dbReference>
<proteinExistence type="inferred from homology"/>
<sequence>MPDLNTITGLPSIQSSTPSMNTVNSPAEAQVKFADQLKNAIDKVNQTQIESDQKTKALASGEIDNLHEVMITSKKASITMQTSVEVRNKVVEAYKEIMRMQV</sequence>
<dbReference type="GO" id="GO:0071973">
    <property type="term" value="P:bacterial-type flagellum-dependent cell motility"/>
    <property type="evidence" value="ECO:0007669"/>
    <property type="project" value="InterPro"/>
</dbReference>
<comment type="subcellular location">
    <subcellularLocation>
        <location evidence="1 4">Bacterial flagellum basal body</location>
    </subcellularLocation>
</comment>
<keyword evidence="7" id="KW-0966">Cell projection</keyword>
<reference evidence="7 8" key="1">
    <citation type="journal article" date="2013" name="Environ. Microbiol.">
        <title>Chloride and organic osmolytes: a hybrid strategy to cope with elevated salinities by the moderately halophilic, chloride-dependent bacterium Halobacillus halophilus.</title>
        <authorList>
            <person name="Saum S.H."/>
            <person name="Pfeiffer F."/>
            <person name="Palm P."/>
            <person name="Rampp M."/>
            <person name="Schuster S.C."/>
            <person name="Muller V."/>
            <person name="Oesterhelt D."/>
        </authorList>
    </citation>
    <scope>NUCLEOTIDE SEQUENCE [LARGE SCALE GENOMIC DNA]</scope>
    <source>
        <strain evidence="8">ATCC 35676 / DSM 2266 / JCM 20832 / KCTC 3685 / LMG 17431 / NBRC 102448 / NCIMB 2269</strain>
    </source>
</reference>
<evidence type="ECO:0000256" key="5">
    <source>
        <dbReference type="NCBIfam" id="TIGR00205"/>
    </source>
</evidence>
<dbReference type="PANTHER" id="PTHR34653:SF1">
    <property type="entry name" value="FLAGELLAR HOOK-BASAL BODY COMPLEX PROTEIN FLIE"/>
    <property type="match status" value="1"/>
</dbReference>
<dbReference type="NCBIfam" id="TIGR00205">
    <property type="entry name" value="fliE"/>
    <property type="match status" value="1"/>
</dbReference>
<dbReference type="PANTHER" id="PTHR34653">
    <property type="match status" value="1"/>
</dbReference>
<keyword evidence="8" id="KW-1185">Reference proteome</keyword>